<keyword evidence="3" id="KW-1185">Reference proteome</keyword>
<feature type="transmembrane region" description="Helical" evidence="1">
    <location>
        <begin position="72"/>
        <end position="91"/>
    </location>
</feature>
<feature type="transmembrane region" description="Helical" evidence="1">
    <location>
        <begin position="103"/>
        <end position="122"/>
    </location>
</feature>
<feature type="transmembrane region" description="Helical" evidence="1">
    <location>
        <begin position="12"/>
        <end position="33"/>
    </location>
</feature>
<evidence type="ECO:0000256" key="1">
    <source>
        <dbReference type="SAM" id="Phobius"/>
    </source>
</evidence>
<keyword evidence="1" id="KW-0472">Membrane</keyword>
<keyword evidence="1" id="KW-0812">Transmembrane</keyword>
<dbReference type="Proteomes" id="UP000663918">
    <property type="component" value="Chromosome"/>
</dbReference>
<evidence type="ECO:0000313" key="3">
    <source>
        <dbReference type="Proteomes" id="UP000663918"/>
    </source>
</evidence>
<protein>
    <submittedName>
        <fullName evidence="2">Uncharacterized protein</fullName>
    </submittedName>
</protein>
<sequence>MARPEDAPLPLWRLYGLRAGYLLLAVGLGVQVWPGILADHSDWELMEGVVQCMLGAIGLLALLGLRYPVRMLPLLFFEMLWKALWLGFVAAPRLMAGQMDDGAWSTLSACLLVVVFPIVTPWRRVASLFITARGDRWR</sequence>
<feature type="transmembrane region" description="Helical" evidence="1">
    <location>
        <begin position="45"/>
        <end position="65"/>
    </location>
</feature>
<name>A0A975C838_9CAUL</name>
<evidence type="ECO:0000313" key="2">
    <source>
        <dbReference type="EMBL" id="QTC93292.1"/>
    </source>
</evidence>
<accession>A0A975C838</accession>
<dbReference type="AlphaFoldDB" id="A0A975C838"/>
<keyword evidence="1" id="KW-1133">Transmembrane helix</keyword>
<gene>
    <name evidence="2" type="ORF">IFJ75_09865</name>
</gene>
<dbReference type="EMBL" id="CP062222">
    <property type="protein sequence ID" value="QTC93292.1"/>
    <property type="molecule type" value="Genomic_DNA"/>
</dbReference>
<proteinExistence type="predicted"/>
<dbReference type="KEGG" id="bgoe:IFJ75_09865"/>
<organism evidence="2 3">
    <name type="scientific">Brevundimonas goettingensis</name>
    <dbReference type="NCBI Taxonomy" id="2774190"/>
    <lineage>
        <taxon>Bacteria</taxon>
        <taxon>Pseudomonadati</taxon>
        <taxon>Pseudomonadota</taxon>
        <taxon>Alphaproteobacteria</taxon>
        <taxon>Caulobacterales</taxon>
        <taxon>Caulobacteraceae</taxon>
        <taxon>Brevundimonas</taxon>
    </lineage>
</organism>
<reference evidence="2" key="1">
    <citation type="submission" date="2020-09" db="EMBL/GenBank/DDBJ databases">
        <title>Brevundimonas sp. LVF2 isolated from a puddle in Goettingen, Germany.</title>
        <authorList>
            <person name="Friedrich I."/>
            <person name="Klassen A."/>
            <person name="Hannes N."/>
            <person name="Schneider D."/>
            <person name="Hertel R."/>
            <person name="Daniel R."/>
        </authorList>
    </citation>
    <scope>NUCLEOTIDE SEQUENCE</scope>
    <source>
        <strain evidence="2">LVF2</strain>
    </source>
</reference>